<evidence type="ECO:0000256" key="9">
    <source>
        <dbReference type="ARBA" id="ARBA00023326"/>
    </source>
</evidence>
<keyword evidence="4" id="KW-0964">Secreted</keyword>
<dbReference type="Pfam" id="PF07335">
    <property type="entry name" value="Glyco_hydro_75"/>
    <property type="match status" value="1"/>
</dbReference>
<dbReference type="InterPro" id="IPR009939">
    <property type="entry name" value="Chitosanase_fungal"/>
</dbReference>
<evidence type="ECO:0000256" key="2">
    <source>
        <dbReference type="ARBA" id="ARBA00004613"/>
    </source>
</evidence>
<organism evidence="11 12">
    <name type="scientific">Humicola insolens</name>
    <name type="common">Soft-rot fungus</name>
    <dbReference type="NCBI Taxonomy" id="85995"/>
    <lineage>
        <taxon>Eukaryota</taxon>
        <taxon>Fungi</taxon>
        <taxon>Dikarya</taxon>
        <taxon>Ascomycota</taxon>
        <taxon>Pezizomycotina</taxon>
        <taxon>Sordariomycetes</taxon>
        <taxon>Sordariomycetidae</taxon>
        <taxon>Sordariales</taxon>
        <taxon>Chaetomiaceae</taxon>
        <taxon>Mycothermus</taxon>
    </lineage>
</organism>
<keyword evidence="9 10" id="KW-0624">Polysaccharide degradation</keyword>
<protein>
    <recommendedName>
        <fullName evidence="10">Endo-chitosanase</fullName>
        <ecNumber evidence="10">3.2.1.132</ecNumber>
    </recommendedName>
</protein>
<comment type="function">
    <text evidence="10">Chitosanase catalyzing the endo-type cleavage of chitosan, the deacylated form of chitin. Chitosanase may be crucial in the degradation of the deacetylated portion of chitin in the fungal cell wall.</text>
</comment>
<comment type="catalytic activity">
    <reaction evidence="1 10">
        <text>Endohydrolysis of beta-(1-&gt;4)-linkages between D-glucosamine residues in a partly acetylated chitosan.</text>
        <dbReference type="EC" id="3.2.1.132"/>
    </reaction>
</comment>
<evidence type="ECO:0000313" key="11">
    <source>
        <dbReference type="EMBL" id="KAL1838935.1"/>
    </source>
</evidence>
<proteinExistence type="inferred from homology"/>
<dbReference type="PANTHER" id="PTHR42061">
    <property type="entry name" value="ENDO-CHITOSANASE"/>
    <property type="match status" value="1"/>
</dbReference>
<dbReference type="PANTHER" id="PTHR42061:SF6">
    <property type="entry name" value="ENDO-CHITOSANASE"/>
    <property type="match status" value="1"/>
</dbReference>
<evidence type="ECO:0000313" key="12">
    <source>
        <dbReference type="Proteomes" id="UP001583172"/>
    </source>
</evidence>
<evidence type="ECO:0000256" key="10">
    <source>
        <dbReference type="RuleBase" id="RU361208"/>
    </source>
</evidence>
<evidence type="ECO:0000256" key="4">
    <source>
        <dbReference type="ARBA" id="ARBA00022525"/>
    </source>
</evidence>
<keyword evidence="6 10" id="KW-0378">Hydrolase</keyword>
<evidence type="ECO:0000256" key="3">
    <source>
        <dbReference type="ARBA" id="ARBA00007799"/>
    </source>
</evidence>
<keyword evidence="5" id="KW-0732">Signal</keyword>
<evidence type="ECO:0000256" key="1">
    <source>
        <dbReference type="ARBA" id="ARBA00000405"/>
    </source>
</evidence>
<dbReference type="Proteomes" id="UP001583172">
    <property type="component" value="Unassembled WGS sequence"/>
</dbReference>
<comment type="similarity">
    <text evidence="3 10">Belongs to the glycosyl hydrolase 75 family.</text>
</comment>
<reference evidence="11 12" key="1">
    <citation type="journal article" date="2024" name="Commun. Biol.">
        <title>Comparative genomic analysis of thermophilic fungi reveals convergent evolutionary adaptations and gene losses.</title>
        <authorList>
            <person name="Steindorff A.S."/>
            <person name="Aguilar-Pontes M.V."/>
            <person name="Robinson A.J."/>
            <person name="Andreopoulos B."/>
            <person name="LaButti K."/>
            <person name="Kuo A."/>
            <person name="Mondo S."/>
            <person name="Riley R."/>
            <person name="Otillar R."/>
            <person name="Haridas S."/>
            <person name="Lipzen A."/>
            <person name="Grimwood J."/>
            <person name="Schmutz J."/>
            <person name="Clum A."/>
            <person name="Reid I.D."/>
            <person name="Moisan M.C."/>
            <person name="Butler G."/>
            <person name="Nguyen T.T.M."/>
            <person name="Dewar K."/>
            <person name="Conant G."/>
            <person name="Drula E."/>
            <person name="Henrissat B."/>
            <person name="Hansel C."/>
            <person name="Singer S."/>
            <person name="Hutchinson M.I."/>
            <person name="de Vries R.P."/>
            <person name="Natvig D.O."/>
            <person name="Powell A.J."/>
            <person name="Tsang A."/>
            <person name="Grigoriev I.V."/>
        </authorList>
    </citation>
    <scope>NUCLEOTIDE SEQUENCE [LARGE SCALE GENOMIC DNA]</scope>
    <source>
        <strain evidence="11 12">CBS 620.91</strain>
    </source>
</reference>
<comment type="caution">
    <text evidence="11">The sequence shown here is derived from an EMBL/GenBank/DDBJ whole genome shotgun (WGS) entry which is preliminary data.</text>
</comment>
<evidence type="ECO:0000256" key="6">
    <source>
        <dbReference type="ARBA" id="ARBA00022801"/>
    </source>
</evidence>
<dbReference type="EC" id="3.2.1.132" evidence="10"/>
<evidence type="ECO:0000256" key="5">
    <source>
        <dbReference type="ARBA" id="ARBA00022729"/>
    </source>
</evidence>
<comment type="subcellular location">
    <subcellularLocation>
        <location evidence="2 10">Secreted</location>
    </subcellularLocation>
</comment>
<keyword evidence="7" id="KW-0119">Carbohydrate metabolism</keyword>
<keyword evidence="12" id="KW-1185">Reference proteome</keyword>
<accession>A0ABR3VAS8</accession>
<evidence type="ECO:0000256" key="8">
    <source>
        <dbReference type="ARBA" id="ARBA00023295"/>
    </source>
</evidence>
<evidence type="ECO:0000256" key="7">
    <source>
        <dbReference type="ARBA" id="ARBA00023277"/>
    </source>
</evidence>
<sequence>MTPSGAISCSFLAVARETPHNVRQFYNIVRAKDQCTNILATGFYSSSDGSNNFEYCGDYLHTHGIIYLQGRYGALVNMDVDCDGQGGTPADDGRCRVELSPGIQNATTFSDLIASYSRGIMDLNPYVHPYVVFGNAKGTRHRKGWREFDPSKYGMKPLSVMAAVCPADDKVVYGVWGDTNGDDDEKPMVGEASLALATMCGGKSINGNNGIDQDEVLYIGFVGDEAVPGPDGADWAAKDPDTFGKSIEQIGDRLVKKVTVDATSGAAGTGWCYCTCGDCGHMCAELQGLHIRLHFQTASQEFSLCLSTLNFKLSILHIEPLLGERNPHIYAVLLVFNRNLRSTASAGHR</sequence>
<keyword evidence="8 10" id="KW-0326">Glycosidase</keyword>
<dbReference type="EMBL" id="JAZGSY010000185">
    <property type="protein sequence ID" value="KAL1838935.1"/>
    <property type="molecule type" value="Genomic_DNA"/>
</dbReference>
<name>A0ABR3VAS8_HUMIN</name>
<gene>
    <name evidence="11" type="ORF">VTJ49DRAFT_2066</name>
</gene>